<dbReference type="GO" id="GO:0003924">
    <property type="term" value="F:GTPase activity"/>
    <property type="evidence" value="ECO:0007669"/>
    <property type="project" value="InterPro"/>
</dbReference>
<evidence type="ECO:0000256" key="2">
    <source>
        <dbReference type="ARBA" id="ARBA00023134"/>
    </source>
</evidence>
<dbReference type="GO" id="GO:0000266">
    <property type="term" value="P:mitochondrial fission"/>
    <property type="evidence" value="ECO:0007669"/>
    <property type="project" value="TreeGrafter"/>
</dbReference>
<dbReference type="GO" id="GO:0005874">
    <property type="term" value="C:microtubule"/>
    <property type="evidence" value="ECO:0007669"/>
    <property type="project" value="TreeGrafter"/>
</dbReference>
<feature type="domain" description="Dynamin-type G" evidence="4">
    <location>
        <begin position="57"/>
        <end position="341"/>
    </location>
</feature>
<dbReference type="PANTHER" id="PTHR11566:SF66">
    <property type="entry name" value="INTERFERON-INDUCED GTP-BINDING PROTEIN MX"/>
    <property type="match status" value="1"/>
</dbReference>
<evidence type="ECO:0000256" key="1">
    <source>
        <dbReference type="ARBA" id="ARBA00022741"/>
    </source>
</evidence>
<dbReference type="Pfam" id="PF01031">
    <property type="entry name" value="Dynamin_M"/>
    <property type="match status" value="1"/>
</dbReference>
<dbReference type="InterPro" id="IPR020850">
    <property type="entry name" value="GED_dom"/>
</dbReference>
<keyword evidence="1" id="KW-0547">Nucleotide-binding</keyword>
<dbReference type="GO" id="GO:0006897">
    <property type="term" value="P:endocytosis"/>
    <property type="evidence" value="ECO:0007669"/>
    <property type="project" value="TreeGrafter"/>
</dbReference>
<dbReference type="Proteomes" id="UP000504638">
    <property type="component" value="Unplaced"/>
</dbReference>
<dbReference type="GO" id="GO:0005739">
    <property type="term" value="C:mitochondrion"/>
    <property type="evidence" value="ECO:0007669"/>
    <property type="project" value="TreeGrafter"/>
</dbReference>
<dbReference type="InterPro" id="IPR045063">
    <property type="entry name" value="Dynamin_N"/>
</dbReference>
<evidence type="ECO:0000259" key="4">
    <source>
        <dbReference type="PROSITE" id="PS51718"/>
    </source>
</evidence>
<evidence type="ECO:0000313" key="5">
    <source>
        <dbReference type="EMBL" id="KAF1810946.1"/>
    </source>
</evidence>
<organism evidence="5">
    <name type="scientific">Eremomyces bilateralis CBS 781.70</name>
    <dbReference type="NCBI Taxonomy" id="1392243"/>
    <lineage>
        <taxon>Eukaryota</taxon>
        <taxon>Fungi</taxon>
        <taxon>Dikarya</taxon>
        <taxon>Ascomycota</taxon>
        <taxon>Pezizomycotina</taxon>
        <taxon>Dothideomycetes</taxon>
        <taxon>Dothideomycetes incertae sedis</taxon>
        <taxon>Eremomycetales</taxon>
        <taxon>Eremomycetaceae</taxon>
        <taxon>Eremomyces</taxon>
    </lineage>
</organism>
<dbReference type="GO" id="GO:0048312">
    <property type="term" value="P:intracellular distribution of mitochondria"/>
    <property type="evidence" value="ECO:0007669"/>
    <property type="project" value="TreeGrafter"/>
</dbReference>
<dbReference type="InterPro" id="IPR022812">
    <property type="entry name" value="Dynamin"/>
</dbReference>
<dbReference type="PROSITE" id="PS51388">
    <property type="entry name" value="GED"/>
    <property type="match status" value="1"/>
</dbReference>
<dbReference type="Gene3D" id="1.20.120.1240">
    <property type="entry name" value="Dynamin, middle domain"/>
    <property type="match status" value="1"/>
</dbReference>
<evidence type="ECO:0008006" key="8">
    <source>
        <dbReference type="Google" id="ProtNLM"/>
    </source>
</evidence>
<dbReference type="InterPro" id="IPR030381">
    <property type="entry name" value="G_DYNAMIN_dom"/>
</dbReference>
<dbReference type="SMART" id="SM00053">
    <property type="entry name" value="DYNc"/>
    <property type="match status" value="1"/>
</dbReference>
<keyword evidence="2" id="KW-0342">GTP-binding</keyword>
<evidence type="ECO:0000259" key="3">
    <source>
        <dbReference type="PROSITE" id="PS51388"/>
    </source>
</evidence>
<reference evidence="7" key="3">
    <citation type="submission" date="2025-04" db="UniProtKB">
        <authorList>
            <consortium name="RefSeq"/>
        </authorList>
    </citation>
    <scope>IDENTIFICATION</scope>
    <source>
        <strain evidence="7">CBS 781.70</strain>
    </source>
</reference>
<dbReference type="PANTHER" id="PTHR11566">
    <property type="entry name" value="DYNAMIN"/>
    <property type="match status" value="1"/>
</dbReference>
<dbReference type="EMBL" id="ML975163">
    <property type="protein sequence ID" value="KAF1810946.1"/>
    <property type="molecule type" value="Genomic_DNA"/>
</dbReference>
<dbReference type="GO" id="GO:0008017">
    <property type="term" value="F:microtubule binding"/>
    <property type="evidence" value="ECO:0007669"/>
    <property type="project" value="TreeGrafter"/>
</dbReference>
<dbReference type="GeneID" id="54422718"/>
<dbReference type="CDD" id="cd08771">
    <property type="entry name" value="DLP_1"/>
    <property type="match status" value="1"/>
</dbReference>
<evidence type="ECO:0000313" key="7">
    <source>
        <dbReference type="RefSeq" id="XP_033532577.1"/>
    </source>
</evidence>
<accession>A0A6G1FZ47</accession>
<dbReference type="InterPro" id="IPR000375">
    <property type="entry name" value="Dynamin_stalk"/>
</dbReference>
<gene>
    <name evidence="5 7" type="ORF">P152DRAFT_489969</name>
</gene>
<dbReference type="GO" id="GO:0005525">
    <property type="term" value="F:GTP binding"/>
    <property type="evidence" value="ECO:0007669"/>
    <property type="project" value="InterPro"/>
</dbReference>
<evidence type="ECO:0000313" key="6">
    <source>
        <dbReference type="Proteomes" id="UP000504638"/>
    </source>
</evidence>
<dbReference type="InterPro" id="IPR001401">
    <property type="entry name" value="Dynamin_GTPase"/>
</dbReference>
<feature type="domain" description="GED" evidence="3">
    <location>
        <begin position="643"/>
        <end position="733"/>
    </location>
</feature>
<dbReference type="RefSeq" id="XP_033532577.1">
    <property type="nucleotide sequence ID" value="XM_033682148.1"/>
</dbReference>
<dbReference type="PRINTS" id="PR00195">
    <property type="entry name" value="DYNAMIN"/>
</dbReference>
<dbReference type="Gene3D" id="3.40.50.300">
    <property type="entry name" value="P-loop containing nucleotide triphosphate hydrolases"/>
    <property type="match status" value="1"/>
</dbReference>
<reference evidence="7" key="2">
    <citation type="submission" date="2020-04" db="EMBL/GenBank/DDBJ databases">
        <authorList>
            <consortium name="NCBI Genome Project"/>
        </authorList>
    </citation>
    <scope>NUCLEOTIDE SEQUENCE</scope>
    <source>
        <strain evidence="7">CBS 781.70</strain>
    </source>
</reference>
<dbReference type="OrthoDB" id="415706at2759"/>
<dbReference type="AlphaFoldDB" id="A0A6G1FZ47"/>
<dbReference type="InterPro" id="IPR027417">
    <property type="entry name" value="P-loop_NTPase"/>
</dbReference>
<sequence>MSCSPILVSEATSSVLSENHSTDDAIVAPPLDELQSKEQGELIDLVVRLRRAGLSSVLQLPQIVVCGDQSSGKSSVLEAVTEIPFPRKENLCTRFATEISMRTDSNSTISCKINPHDDDRSEDAKDRLRAFARTIVNIGQLPTIIDEATKLMGLDERHAFSRDVLKIEICGPTRPQLTLVDLPGLIHSANKSQSDEDVQLIKSLVDEFISEERTIILAVISAKNDYANQVILDRCQKVDPSGARTLGVITKPDFLRPGSENQKKWLNLAQNQDIYFKLGWHMLRNRDDDQHAFSADERDMQETIFFDAGNYRMIPTQNKGIVSFRQRLSTLLYQHLRDQLPGLKHELDELATQTLEKLESLGKSRSTLPDRKFYLMEMFTNGRNLLDMGVRGMYESTFFETASQSPRTKKGKKSHVWNERKLRSMVQNTNIYFAKSMHENGHKFRILDDGAETDGDEASGDIKTHSQAISWVLKTLKEGRGRELPGTFNPMLVWQLFWKQSETWEQQAKAHVIHISEVCMHFVHLVLDHVAASDVKRKILDKSINPALVNSRDAALSELKKVVDDKNRHPITYNHYFTDTLQKRRQERLTKRLTENIENATVSVTEKTFMAGPGYEERSYINPAVLKSALQETTKPDMDEVSAEEALDAMKAYYKDELKYFINAITKQVIERHLVAPLAEIMSPVVIVTFTDKEIMQITEEPKDIASLREHLQSKMSILTEGQEAFRQTMWEF</sequence>
<dbReference type="PROSITE" id="PS51718">
    <property type="entry name" value="G_DYNAMIN_2"/>
    <property type="match status" value="1"/>
</dbReference>
<name>A0A6G1FZ47_9PEZI</name>
<dbReference type="FunFam" id="3.40.50.300:FF:001425">
    <property type="entry name" value="Dynamin GTPase, putative"/>
    <property type="match status" value="1"/>
</dbReference>
<proteinExistence type="predicted"/>
<dbReference type="Pfam" id="PF00350">
    <property type="entry name" value="Dynamin_N"/>
    <property type="match status" value="1"/>
</dbReference>
<dbReference type="GO" id="GO:0016020">
    <property type="term" value="C:membrane"/>
    <property type="evidence" value="ECO:0007669"/>
    <property type="project" value="TreeGrafter"/>
</dbReference>
<reference evidence="5 7" key="1">
    <citation type="submission" date="2020-01" db="EMBL/GenBank/DDBJ databases">
        <authorList>
            <consortium name="DOE Joint Genome Institute"/>
            <person name="Haridas S."/>
            <person name="Albert R."/>
            <person name="Binder M."/>
            <person name="Bloem J."/>
            <person name="Labutti K."/>
            <person name="Salamov A."/>
            <person name="Andreopoulos B."/>
            <person name="Baker S.E."/>
            <person name="Barry K."/>
            <person name="Bills G."/>
            <person name="Bluhm B.H."/>
            <person name="Cannon C."/>
            <person name="Castanera R."/>
            <person name="Culley D.E."/>
            <person name="Daum C."/>
            <person name="Ezra D."/>
            <person name="Gonzalez J.B."/>
            <person name="Henrissat B."/>
            <person name="Kuo A."/>
            <person name="Liang C."/>
            <person name="Lipzen A."/>
            <person name="Lutzoni F."/>
            <person name="Magnuson J."/>
            <person name="Mondo S."/>
            <person name="Nolan M."/>
            <person name="Ohm R."/>
            <person name="Pangilinan J."/>
            <person name="Park H.-J."/>
            <person name="Ramirez L."/>
            <person name="Alfaro M."/>
            <person name="Sun H."/>
            <person name="Tritt A."/>
            <person name="Yoshinaga Y."/>
            <person name="Zwiers L.-H."/>
            <person name="Turgeon B.G."/>
            <person name="Goodwin S.B."/>
            <person name="Spatafora J.W."/>
            <person name="Crous P.W."/>
            <person name="Grigoriev I.V."/>
        </authorList>
    </citation>
    <scope>NUCLEOTIDE SEQUENCE</scope>
    <source>
        <strain evidence="5 7">CBS 781.70</strain>
    </source>
</reference>
<dbReference type="GO" id="GO:0016559">
    <property type="term" value="P:peroxisome fission"/>
    <property type="evidence" value="ECO:0007669"/>
    <property type="project" value="TreeGrafter"/>
</dbReference>
<keyword evidence="6" id="KW-1185">Reference proteome</keyword>
<dbReference type="SUPFAM" id="SSF52540">
    <property type="entry name" value="P-loop containing nucleoside triphosphate hydrolases"/>
    <property type="match status" value="1"/>
</dbReference>
<protein>
    <recommendedName>
        <fullName evidence="8">Dynamin family protein</fullName>
    </recommendedName>
</protein>